<dbReference type="eggNOG" id="COG3206">
    <property type="taxonomic scope" value="Bacteria"/>
</dbReference>
<keyword evidence="6" id="KW-0067">ATP-binding</keyword>
<evidence type="ECO:0000259" key="11">
    <source>
        <dbReference type="Pfam" id="PF13807"/>
    </source>
</evidence>
<evidence type="ECO:0000256" key="8">
    <source>
        <dbReference type="ARBA" id="ARBA00023136"/>
    </source>
</evidence>
<evidence type="ECO:0000313" key="13">
    <source>
        <dbReference type="Proteomes" id="UP000017396"/>
    </source>
</evidence>
<feature type="transmembrane region" description="Helical" evidence="9">
    <location>
        <begin position="426"/>
        <end position="445"/>
    </location>
</feature>
<keyword evidence="5" id="KW-0547">Nucleotide-binding</keyword>
<dbReference type="OrthoDB" id="9775724at2"/>
<dbReference type="InterPro" id="IPR027417">
    <property type="entry name" value="P-loop_NTPase"/>
</dbReference>
<dbReference type="AlphaFoldDB" id="U5QGA2"/>
<evidence type="ECO:0000259" key="10">
    <source>
        <dbReference type="Pfam" id="PF02706"/>
    </source>
</evidence>
<dbReference type="PANTHER" id="PTHR32309:SF13">
    <property type="entry name" value="FERRIC ENTEROBACTIN TRANSPORT PROTEIN FEPE"/>
    <property type="match status" value="1"/>
</dbReference>
<dbReference type="Pfam" id="PF02706">
    <property type="entry name" value="Wzz"/>
    <property type="match status" value="1"/>
</dbReference>
<evidence type="ECO:0000313" key="12">
    <source>
        <dbReference type="EMBL" id="AGY56700.1"/>
    </source>
</evidence>
<sequence>MNTELYFPIRRPNFTLRVLRSISQQRWAFAITFTTLLAAGVVVTRLLPPQFESTARVLIEYPRSTEQLIDKDADISRLDTVTEKASPVTNQAALLDSRPLFEKVLTRLKFDKDDPPKGKLTVKTVPGSDLIEVSYRSGSARLSNDILTALLAVYIDENLSLNREKGSSARIFLEKRLPELWTRLQKAQDNLESFQHANRFLGTTVETDSVTRSLGDLESDIGKARVELAFSDRKLADLKSQMPGSLKKAVSAAGLSQESGYQLLQTQLLQAEAQLADLQSRFGPQNPQVLNAIQKHDQLRQLLKERTANLAGSASAGVADSPMDPLRQRLVEQWVGLELDRAAQAARLSQLTGQYEQLQQRSARLPQLIKQQTQLQMIADAARQEYLEFKQKYTDSRIAEQQKISNVRIIEPPQLNLDPVWPNRKLLFALVIVGSTGIGLLVVWLRQRNSDTLDGLIELREALPLPILALVPWLGNGLIATEERIDQRPLADSYRLLQAHLRMLPSRQQILSICSWSTLEGCSSVAANLALLEAKAGRRVLLIDADGRFPGQPEFWNFQRPELALRAPNEPLIWRSYIQKAQPDLYVLPFGHIRPSESYKDWVALLEQVREEYDLVLVDCPPLLHGPDATLLASITDGVLWVSCPQRLGRRQAIACSENLRTWATRLLGQVVIGSDANLPGTLPVRSTQWLPREAETSGRWLPNAPSGENRP</sequence>
<evidence type="ECO:0000256" key="6">
    <source>
        <dbReference type="ARBA" id="ARBA00022840"/>
    </source>
</evidence>
<dbReference type="RefSeq" id="WP_023171725.1">
    <property type="nucleotide sequence ID" value="NC_022600.1"/>
</dbReference>
<name>U5QGA2_GLOK1</name>
<keyword evidence="13" id="KW-1185">Reference proteome</keyword>
<dbReference type="SUPFAM" id="SSF52540">
    <property type="entry name" value="P-loop containing nucleoside triphosphate hydrolases"/>
    <property type="match status" value="1"/>
</dbReference>
<dbReference type="PANTHER" id="PTHR32309">
    <property type="entry name" value="TYROSINE-PROTEIN KINASE"/>
    <property type="match status" value="1"/>
</dbReference>
<dbReference type="Pfam" id="PF13807">
    <property type="entry name" value="GNVR"/>
    <property type="match status" value="1"/>
</dbReference>
<dbReference type="InterPro" id="IPR032807">
    <property type="entry name" value="GNVR"/>
</dbReference>
<evidence type="ECO:0000256" key="9">
    <source>
        <dbReference type="SAM" id="Phobius"/>
    </source>
</evidence>
<evidence type="ECO:0000256" key="4">
    <source>
        <dbReference type="ARBA" id="ARBA00022692"/>
    </source>
</evidence>
<dbReference type="CDD" id="cd05387">
    <property type="entry name" value="BY-kinase"/>
    <property type="match status" value="1"/>
</dbReference>
<evidence type="ECO:0000256" key="3">
    <source>
        <dbReference type="ARBA" id="ARBA00022475"/>
    </source>
</evidence>
<evidence type="ECO:0000256" key="5">
    <source>
        <dbReference type="ARBA" id="ARBA00022741"/>
    </source>
</evidence>
<dbReference type="GO" id="GO:0004713">
    <property type="term" value="F:protein tyrosine kinase activity"/>
    <property type="evidence" value="ECO:0007669"/>
    <property type="project" value="TreeGrafter"/>
</dbReference>
<feature type="domain" description="Polysaccharide chain length determinant N-terminal" evidence="10">
    <location>
        <begin position="18"/>
        <end position="106"/>
    </location>
</feature>
<dbReference type="EMBL" id="CP003587">
    <property type="protein sequence ID" value="AGY56700.1"/>
    <property type="molecule type" value="Genomic_DNA"/>
</dbReference>
<accession>U5QGA2</accession>
<keyword evidence="3" id="KW-1003">Cell membrane</keyword>
<dbReference type="eggNOG" id="COG0489">
    <property type="taxonomic scope" value="Bacteria"/>
</dbReference>
<dbReference type="InterPro" id="IPR003856">
    <property type="entry name" value="LPS_length_determ_N"/>
</dbReference>
<reference evidence="12 13" key="1">
    <citation type="journal article" date="2013" name="PLoS ONE">
        <title>Cultivation and Complete Genome Sequencing of Gloeobacter kilaueensis sp. nov., from a Lava Cave in Kilauea Caldera, Hawai'i.</title>
        <authorList>
            <person name="Saw J.H."/>
            <person name="Schatz M."/>
            <person name="Brown M.V."/>
            <person name="Kunkel D.D."/>
            <person name="Foster J.S."/>
            <person name="Shick H."/>
            <person name="Christensen S."/>
            <person name="Hou S."/>
            <person name="Wan X."/>
            <person name="Donachie S.P."/>
        </authorList>
    </citation>
    <scope>NUCLEOTIDE SEQUENCE [LARGE SCALE GENOMIC DNA]</scope>
    <source>
        <strain evidence="13">JS</strain>
    </source>
</reference>
<evidence type="ECO:0000256" key="2">
    <source>
        <dbReference type="ARBA" id="ARBA00006683"/>
    </source>
</evidence>
<protein>
    <submittedName>
        <fullName evidence="12">Tyrosine kinase</fullName>
    </submittedName>
</protein>
<proteinExistence type="inferred from homology"/>
<keyword evidence="4 9" id="KW-0812">Transmembrane</keyword>
<dbReference type="InterPro" id="IPR050445">
    <property type="entry name" value="Bact_polysacc_biosynth/exp"/>
</dbReference>
<keyword evidence="12" id="KW-0418">Kinase</keyword>
<gene>
    <name evidence="12" type="ORF">GKIL_0454</name>
</gene>
<dbReference type="KEGG" id="glj:GKIL_0454"/>
<comment type="subcellular location">
    <subcellularLocation>
        <location evidence="1">Cell membrane</location>
        <topology evidence="1">Multi-pass membrane protein</topology>
    </subcellularLocation>
</comment>
<organism evidence="12 13">
    <name type="scientific">Gloeobacter kilaueensis (strain ATCC BAA-2537 / CCAP 1431/1 / ULC 316 / JS1)</name>
    <dbReference type="NCBI Taxonomy" id="1183438"/>
    <lineage>
        <taxon>Bacteria</taxon>
        <taxon>Bacillati</taxon>
        <taxon>Cyanobacteriota</taxon>
        <taxon>Cyanophyceae</taxon>
        <taxon>Gloeobacterales</taxon>
        <taxon>Gloeobacteraceae</taxon>
        <taxon>Gloeobacter</taxon>
    </lineage>
</organism>
<evidence type="ECO:0000256" key="7">
    <source>
        <dbReference type="ARBA" id="ARBA00022989"/>
    </source>
</evidence>
<feature type="domain" description="Tyrosine-protein kinase G-rich" evidence="11">
    <location>
        <begin position="374"/>
        <end position="447"/>
    </location>
</feature>
<feature type="transmembrane region" description="Helical" evidence="9">
    <location>
        <begin position="27"/>
        <end position="47"/>
    </location>
</feature>
<keyword evidence="7 9" id="KW-1133">Transmembrane helix</keyword>
<comment type="similarity">
    <text evidence="2">Belongs to the CpsC/CapA family.</text>
</comment>
<dbReference type="GO" id="GO:0005886">
    <property type="term" value="C:plasma membrane"/>
    <property type="evidence" value="ECO:0007669"/>
    <property type="project" value="UniProtKB-SubCell"/>
</dbReference>
<dbReference type="Proteomes" id="UP000017396">
    <property type="component" value="Chromosome"/>
</dbReference>
<keyword evidence="8 9" id="KW-0472">Membrane</keyword>
<keyword evidence="12" id="KW-0808">Transferase</keyword>
<dbReference type="HOGENOM" id="CLU_009912_2_0_3"/>
<dbReference type="STRING" id="1183438.GKIL_0454"/>
<dbReference type="InterPro" id="IPR005702">
    <property type="entry name" value="Wzc-like_C"/>
</dbReference>
<evidence type="ECO:0000256" key="1">
    <source>
        <dbReference type="ARBA" id="ARBA00004651"/>
    </source>
</evidence>
<dbReference type="Gene3D" id="3.40.50.300">
    <property type="entry name" value="P-loop containing nucleotide triphosphate hydrolases"/>
    <property type="match status" value="1"/>
</dbReference>